<dbReference type="GO" id="GO:0000271">
    <property type="term" value="P:polysaccharide biosynthetic process"/>
    <property type="evidence" value="ECO:0007669"/>
    <property type="project" value="TreeGrafter"/>
</dbReference>
<feature type="active site" description="Proton acceptor" evidence="5">
    <location>
        <position position="62"/>
    </location>
</feature>
<dbReference type="PANTHER" id="PTHR21047">
    <property type="entry name" value="DTDP-6-DEOXY-D-GLUCOSE-3,5 EPIMERASE"/>
    <property type="match status" value="1"/>
</dbReference>
<dbReference type="PANTHER" id="PTHR21047:SF2">
    <property type="entry name" value="THYMIDINE DIPHOSPHO-4-KETO-RHAMNOSE 3,5-EPIMERASE"/>
    <property type="match status" value="1"/>
</dbReference>
<dbReference type="GO" id="GO:0005829">
    <property type="term" value="C:cytosol"/>
    <property type="evidence" value="ECO:0007669"/>
    <property type="project" value="TreeGrafter"/>
</dbReference>
<dbReference type="Gene3D" id="2.60.120.10">
    <property type="entry name" value="Jelly Rolls"/>
    <property type="match status" value="1"/>
</dbReference>
<evidence type="ECO:0000256" key="4">
    <source>
        <dbReference type="ARBA" id="ARBA00019595"/>
    </source>
</evidence>
<evidence type="ECO:0000256" key="1">
    <source>
        <dbReference type="ARBA" id="ARBA00001298"/>
    </source>
</evidence>
<organism evidence="8 9">
    <name type="scientific">Loktanella fryxellensis</name>
    <dbReference type="NCBI Taxonomy" id="245187"/>
    <lineage>
        <taxon>Bacteria</taxon>
        <taxon>Pseudomonadati</taxon>
        <taxon>Pseudomonadota</taxon>
        <taxon>Alphaproteobacteria</taxon>
        <taxon>Rhodobacterales</taxon>
        <taxon>Roseobacteraceae</taxon>
        <taxon>Loktanella</taxon>
    </lineage>
</organism>
<evidence type="ECO:0000256" key="6">
    <source>
        <dbReference type="PIRSR" id="PIRSR600888-3"/>
    </source>
</evidence>
<protein>
    <recommendedName>
        <fullName evidence="4 7">dTDP-4-dehydrorhamnose 3,5-epimerase</fullName>
        <ecNumber evidence="3 7">5.1.3.13</ecNumber>
    </recommendedName>
    <alternativeName>
        <fullName evidence="7">Thymidine diphospho-4-keto-rhamnose 3,5-epimerase</fullName>
    </alternativeName>
</protein>
<dbReference type="OrthoDB" id="9800680at2"/>
<sequence>MHFHPTSLTDAVLLTPDMHDDARGHFARLFCETEMANAGLETRFPQHNHSFNHRKGTLRGMHFQRSPHAEVKVVRCTRGAIRDVIVDLRPDSPSYMRWDAFELTEDNGHQLYVPRGFAHGYLTLLDASAVAYLVSTPYTPAAEGGVRWNDPAFGIDWGSEIVEISDKDAGWPDYKAPHKEQD</sequence>
<comment type="pathway">
    <text evidence="7">Carbohydrate biosynthesis; dTDP-L-rhamnose biosynthesis.</text>
</comment>
<dbReference type="Proteomes" id="UP000199585">
    <property type="component" value="Unassembled WGS sequence"/>
</dbReference>
<dbReference type="InterPro" id="IPR014710">
    <property type="entry name" value="RmlC-like_jellyroll"/>
</dbReference>
<keyword evidence="7" id="KW-0413">Isomerase</keyword>
<gene>
    <name evidence="8" type="ORF">SAMN04488003_11921</name>
</gene>
<dbReference type="AlphaFoldDB" id="A0A1H8H317"/>
<dbReference type="SUPFAM" id="SSF51182">
    <property type="entry name" value="RmlC-like cupins"/>
    <property type="match status" value="1"/>
</dbReference>
<dbReference type="STRING" id="245187.SAMN04488003_11921"/>
<evidence type="ECO:0000256" key="5">
    <source>
        <dbReference type="PIRSR" id="PIRSR600888-1"/>
    </source>
</evidence>
<dbReference type="Pfam" id="PF00908">
    <property type="entry name" value="dTDP_sugar_isom"/>
    <property type="match status" value="1"/>
</dbReference>
<dbReference type="CDD" id="cd00438">
    <property type="entry name" value="cupin_RmlC"/>
    <property type="match status" value="1"/>
</dbReference>
<dbReference type="GO" id="GO:0019305">
    <property type="term" value="P:dTDP-rhamnose biosynthetic process"/>
    <property type="evidence" value="ECO:0007669"/>
    <property type="project" value="UniProtKB-UniRule"/>
</dbReference>
<dbReference type="EC" id="5.1.3.13" evidence="3 7"/>
<reference evidence="8 9" key="1">
    <citation type="submission" date="2016-10" db="EMBL/GenBank/DDBJ databases">
        <authorList>
            <person name="de Groot N.N."/>
        </authorList>
    </citation>
    <scope>NUCLEOTIDE SEQUENCE [LARGE SCALE GENOMIC DNA]</scope>
    <source>
        <strain evidence="8 9">DSM 16213</strain>
    </source>
</reference>
<evidence type="ECO:0000256" key="3">
    <source>
        <dbReference type="ARBA" id="ARBA00012098"/>
    </source>
</evidence>
<comment type="function">
    <text evidence="2 7">Catalyzes the epimerization of the C3' and C5'positions of dTDP-6-deoxy-D-xylo-4-hexulose, forming dTDP-6-deoxy-L-lyxo-4-hexulose.</text>
</comment>
<comment type="similarity">
    <text evidence="7">Belongs to the dTDP-4-dehydrorhamnose 3,5-epimerase family.</text>
</comment>
<dbReference type="InterPro" id="IPR011051">
    <property type="entry name" value="RmlC_Cupin_sf"/>
</dbReference>
<dbReference type="UniPathway" id="UPA00124"/>
<feature type="active site" description="Proton donor" evidence="5">
    <location>
        <position position="132"/>
    </location>
</feature>
<name>A0A1H8H317_9RHOB</name>
<dbReference type="NCBIfam" id="TIGR01221">
    <property type="entry name" value="rmlC"/>
    <property type="match status" value="1"/>
</dbReference>
<evidence type="ECO:0000313" key="8">
    <source>
        <dbReference type="EMBL" id="SEN50742.1"/>
    </source>
</evidence>
<dbReference type="InterPro" id="IPR000888">
    <property type="entry name" value="RmlC-like"/>
</dbReference>
<feature type="site" description="Participates in a stacking interaction with the thymidine ring of dTDP-4-oxo-6-deoxyglucose" evidence="6">
    <location>
        <position position="138"/>
    </location>
</feature>
<evidence type="ECO:0000313" key="9">
    <source>
        <dbReference type="Proteomes" id="UP000199585"/>
    </source>
</evidence>
<keyword evidence="9" id="KW-1185">Reference proteome</keyword>
<comment type="catalytic activity">
    <reaction evidence="1 7">
        <text>dTDP-4-dehydro-6-deoxy-alpha-D-glucose = dTDP-4-dehydro-beta-L-rhamnose</text>
        <dbReference type="Rhea" id="RHEA:16969"/>
        <dbReference type="ChEBI" id="CHEBI:57649"/>
        <dbReference type="ChEBI" id="CHEBI:62830"/>
        <dbReference type="EC" id="5.1.3.13"/>
    </reaction>
</comment>
<comment type="subunit">
    <text evidence="7">Homodimer.</text>
</comment>
<dbReference type="GO" id="GO:0008830">
    <property type="term" value="F:dTDP-4-dehydrorhamnose 3,5-epimerase activity"/>
    <property type="evidence" value="ECO:0007669"/>
    <property type="project" value="UniProtKB-UniRule"/>
</dbReference>
<proteinExistence type="inferred from homology"/>
<evidence type="ECO:0000256" key="2">
    <source>
        <dbReference type="ARBA" id="ARBA00001997"/>
    </source>
</evidence>
<dbReference type="EMBL" id="FOCI01000019">
    <property type="protein sequence ID" value="SEN50742.1"/>
    <property type="molecule type" value="Genomic_DNA"/>
</dbReference>
<dbReference type="RefSeq" id="WP_089904451.1">
    <property type="nucleotide sequence ID" value="NZ_FOCI01000019.1"/>
</dbReference>
<accession>A0A1H8H317</accession>
<evidence type="ECO:0000256" key="7">
    <source>
        <dbReference type="RuleBase" id="RU364069"/>
    </source>
</evidence>